<protein>
    <submittedName>
        <fullName evidence="5">Fic family protein</fullName>
    </submittedName>
</protein>
<organism evidence="5 6">
    <name type="scientific">Actinacidiphila cocklensis</name>
    <dbReference type="NCBI Taxonomy" id="887465"/>
    <lineage>
        <taxon>Bacteria</taxon>
        <taxon>Bacillati</taxon>
        <taxon>Actinomycetota</taxon>
        <taxon>Actinomycetes</taxon>
        <taxon>Kitasatosporales</taxon>
        <taxon>Streptomycetaceae</taxon>
        <taxon>Actinacidiphila</taxon>
    </lineage>
</organism>
<feature type="active site" evidence="1">
    <location>
        <position position="204"/>
    </location>
</feature>
<feature type="binding site" evidence="2">
    <location>
        <begin position="208"/>
        <end position="215"/>
    </location>
    <ligand>
        <name>ATP</name>
        <dbReference type="ChEBI" id="CHEBI:30616"/>
    </ligand>
</feature>
<dbReference type="Gene3D" id="1.10.3290.10">
    <property type="entry name" value="Fido-like domain"/>
    <property type="match status" value="1"/>
</dbReference>
<dbReference type="PANTHER" id="PTHR13504">
    <property type="entry name" value="FIDO DOMAIN-CONTAINING PROTEIN DDB_G0283145"/>
    <property type="match status" value="1"/>
</dbReference>
<comment type="caution">
    <text evidence="5">The sequence shown here is derived from an EMBL/GenBank/DDBJ whole genome shotgun (WGS) entry which is preliminary data.</text>
</comment>
<reference evidence="5" key="1">
    <citation type="submission" date="2021-05" db="EMBL/GenBank/DDBJ databases">
        <authorList>
            <person name="Arsene-Ploetze F."/>
        </authorList>
    </citation>
    <scope>NUCLEOTIDE SEQUENCE</scope>
    <source>
        <strain evidence="5">DSM 42138</strain>
    </source>
</reference>
<accession>A0A9W4EAU6</accession>
<feature type="domain" description="Fido" evidence="4">
    <location>
        <begin position="117"/>
        <end position="275"/>
    </location>
</feature>
<dbReference type="InterPro" id="IPR036597">
    <property type="entry name" value="Fido-like_dom_sf"/>
</dbReference>
<name>A0A9W4EAU6_9ACTN</name>
<keyword evidence="2" id="KW-0067">ATP-binding</keyword>
<dbReference type="GO" id="GO:0005524">
    <property type="term" value="F:ATP binding"/>
    <property type="evidence" value="ECO:0007669"/>
    <property type="project" value="UniProtKB-KW"/>
</dbReference>
<dbReference type="InterPro" id="IPR040198">
    <property type="entry name" value="Fido_containing"/>
</dbReference>
<evidence type="ECO:0000313" key="5">
    <source>
        <dbReference type="EMBL" id="CAG6397800.1"/>
    </source>
</evidence>
<dbReference type="Pfam" id="PF02661">
    <property type="entry name" value="Fic"/>
    <property type="match status" value="1"/>
</dbReference>
<proteinExistence type="predicted"/>
<dbReference type="SUPFAM" id="SSF140931">
    <property type="entry name" value="Fic-like"/>
    <property type="match status" value="1"/>
</dbReference>
<dbReference type="AlphaFoldDB" id="A0A9W4EAU6"/>
<evidence type="ECO:0000256" key="2">
    <source>
        <dbReference type="PIRSR" id="PIRSR640198-2"/>
    </source>
</evidence>
<keyword evidence="6" id="KW-1185">Reference proteome</keyword>
<dbReference type="PROSITE" id="PS51459">
    <property type="entry name" value="FIDO"/>
    <property type="match status" value="1"/>
</dbReference>
<evidence type="ECO:0000313" key="6">
    <source>
        <dbReference type="Proteomes" id="UP001152519"/>
    </source>
</evidence>
<evidence type="ECO:0000259" key="4">
    <source>
        <dbReference type="PROSITE" id="PS51459"/>
    </source>
</evidence>
<dbReference type="PANTHER" id="PTHR13504:SF38">
    <property type="entry name" value="FIDO DOMAIN-CONTAINING PROTEIN"/>
    <property type="match status" value="1"/>
</dbReference>
<feature type="site" description="Important for autoinhibition of adenylyltransferase activity" evidence="3">
    <location>
        <position position="66"/>
    </location>
</feature>
<dbReference type="InterPro" id="IPR003812">
    <property type="entry name" value="Fido"/>
</dbReference>
<sequence>MIGSRYHCFMLYATPSLSSADDRVLAEIAAMHSELSHAVRQAPAKWTLDLRRALTASAIAASNTIEGFQVDVRDVADLMDGEREGINASEADKAETLAYQQMMTYIQSLYDVEDFAYGKGLLNSLHWMLQGHHHSRRRPAGQWRRKPIFISAAGDPLSVEYEGPGEDRLPALTGELVDWLNEGDLDAHPLVRAAMAHLNLVKIHPWVDGNGRMSRSLQTLVIARQRVLAPEFSSIEEWLGMPGNTWDYYRVLRDVGGPVYSPERDTGPWISFNLRAYHEQAQRVRHRVERSTDVWLLLDQHAASLGVSERQVAALHEVAIAGRVRRSRYEKSEGLNSQQATRDMQALVRSGVLAAVGQTKGRHYVAGDHFPQDVLEAAQRRHTIRYPYGS</sequence>
<evidence type="ECO:0000256" key="3">
    <source>
        <dbReference type="PIRSR" id="PIRSR640198-3"/>
    </source>
</evidence>
<evidence type="ECO:0000256" key="1">
    <source>
        <dbReference type="PIRSR" id="PIRSR640198-1"/>
    </source>
</evidence>
<keyword evidence="2" id="KW-0547">Nucleotide-binding</keyword>
<dbReference type="EMBL" id="CAJSLV010000092">
    <property type="protein sequence ID" value="CAG6397800.1"/>
    <property type="molecule type" value="Genomic_DNA"/>
</dbReference>
<dbReference type="Proteomes" id="UP001152519">
    <property type="component" value="Unassembled WGS sequence"/>
</dbReference>
<gene>
    <name evidence="5" type="ORF">SCOCK_60133</name>
</gene>